<organism evidence="2 3">
    <name type="scientific">Meganyctiphanes norvegica</name>
    <name type="common">Northern krill</name>
    <name type="synonym">Thysanopoda norvegica</name>
    <dbReference type="NCBI Taxonomy" id="48144"/>
    <lineage>
        <taxon>Eukaryota</taxon>
        <taxon>Metazoa</taxon>
        <taxon>Ecdysozoa</taxon>
        <taxon>Arthropoda</taxon>
        <taxon>Crustacea</taxon>
        <taxon>Multicrustacea</taxon>
        <taxon>Malacostraca</taxon>
        <taxon>Eumalacostraca</taxon>
        <taxon>Eucarida</taxon>
        <taxon>Euphausiacea</taxon>
        <taxon>Euphausiidae</taxon>
        <taxon>Meganyctiphanes</taxon>
    </lineage>
</organism>
<dbReference type="PANTHER" id="PTHR36688">
    <property type="entry name" value="ENDO/EXONUCLEASE/PHOSPHATASE DOMAIN-CONTAINING PROTEIN"/>
    <property type="match status" value="1"/>
</dbReference>
<dbReference type="EMBL" id="CAXKWB010010347">
    <property type="protein sequence ID" value="CAL4097649.1"/>
    <property type="molecule type" value="Genomic_DNA"/>
</dbReference>
<dbReference type="Proteomes" id="UP001497623">
    <property type="component" value="Unassembled WGS sequence"/>
</dbReference>
<evidence type="ECO:0000259" key="1">
    <source>
        <dbReference type="PROSITE" id="PS50878"/>
    </source>
</evidence>
<protein>
    <recommendedName>
        <fullName evidence="1">Reverse transcriptase domain-containing protein</fullName>
    </recommendedName>
</protein>
<comment type="caution">
    <text evidence="2">The sequence shown here is derived from an EMBL/GenBank/DDBJ whole genome shotgun (WGS) entry which is preliminary data.</text>
</comment>
<keyword evidence="3" id="KW-1185">Reference proteome</keyword>
<dbReference type="AlphaFoldDB" id="A0AAV2QR29"/>
<feature type="non-terminal residue" evidence="2">
    <location>
        <position position="1"/>
    </location>
</feature>
<proteinExistence type="predicted"/>
<dbReference type="Pfam" id="PF00078">
    <property type="entry name" value="RVT_1"/>
    <property type="match status" value="1"/>
</dbReference>
<reference evidence="2 3" key="1">
    <citation type="submission" date="2024-05" db="EMBL/GenBank/DDBJ databases">
        <authorList>
            <person name="Wallberg A."/>
        </authorList>
    </citation>
    <scope>NUCLEOTIDE SEQUENCE [LARGE SCALE GENOMIC DNA]</scope>
</reference>
<feature type="domain" description="Reverse transcriptase" evidence="1">
    <location>
        <begin position="1"/>
        <end position="105"/>
    </location>
</feature>
<gene>
    <name evidence="2" type="ORF">MNOR_LOCUS16041</name>
</gene>
<evidence type="ECO:0000313" key="2">
    <source>
        <dbReference type="EMBL" id="CAL4097649.1"/>
    </source>
</evidence>
<evidence type="ECO:0000313" key="3">
    <source>
        <dbReference type="Proteomes" id="UP001497623"/>
    </source>
</evidence>
<dbReference type="InterPro" id="IPR052560">
    <property type="entry name" value="RdDP_mobile_element"/>
</dbReference>
<dbReference type="PANTHER" id="PTHR36688:SF1">
    <property type="entry name" value="ENDONUCLEASE_EXONUCLEASE_PHOSPHATASE DOMAIN-CONTAINING PROTEIN"/>
    <property type="match status" value="1"/>
</dbReference>
<sequence length="202" mass="23359">TLFNVIMSDIPHTNSFIIREYADDIAIIITADTLEEAHTRTQTAITELETWANRWCLKFNSNKTKSLCFTKKRIGEILQDPTLQLKLNQETIEWVKSVRYLGVTLDAPTLTWKKHYEQLTREGQQRINIMRAISGTTWGSKQRTPTQLLQELHKKQDKLCCNSHRFSLPIKKGNLGEDPKCCLESSLRSQKDLPHHRPTGRS</sequence>
<accession>A0AAV2QR29</accession>
<dbReference type="PROSITE" id="PS50878">
    <property type="entry name" value="RT_POL"/>
    <property type="match status" value="1"/>
</dbReference>
<dbReference type="InterPro" id="IPR000477">
    <property type="entry name" value="RT_dom"/>
</dbReference>
<name>A0AAV2QR29_MEGNR</name>